<keyword evidence="1" id="KW-0238">DNA-binding</keyword>
<dbReference type="InParanoid" id="A0A1X7UKV3"/>
<reference evidence="3" key="1">
    <citation type="submission" date="2017-05" db="UniProtKB">
        <authorList>
            <consortium name="EnsemblMetazoa"/>
        </authorList>
    </citation>
    <scope>IDENTIFICATION</scope>
</reference>
<dbReference type="PROSITE" id="PS51253">
    <property type="entry name" value="HTH_CENPB"/>
    <property type="match status" value="1"/>
</dbReference>
<evidence type="ECO:0000313" key="3">
    <source>
        <dbReference type="EnsemblMetazoa" id="Aqu2.1.28124_001"/>
    </source>
</evidence>
<proteinExistence type="predicted"/>
<accession>A0A1X7UKV3</accession>
<dbReference type="AlphaFoldDB" id="A0A1X7UKV3"/>
<sequence>MSARSYHTSTPHSSEYAKVKTARYDWYTLACSKNIFPCGPQLIENARQTAEGKPNFAGSRGWLDKWKKRYNIKMVKVSDKSGDVSGQTVDSWKERLPEIVRS</sequence>
<protein>
    <recommendedName>
        <fullName evidence="2">HTH CENPB-type domain-containing protein</fullName>
    </recommendedName>
</protein>
<dbReference type="Gene3D" id="1.10.10.60">
    <property type="entry name" value="Homeodomain-like"/>
    <property type="match status" value="1"/>
</dbReference>
<organism evidence="3">
    <name type="scientific">Amphimedon queenslandica</name>
    <name type="common">Sponge</name>
    <dbReference type="NCBI Taxonomy" id="400682"/>
    <lineage>
        <taxon>Eukaryota</taxon>
        <taxon>Metazoa</taxon>
        <taxon>Porifera</taxon>
        <taxon>Demospongiae</taxon>
        <taxon>Heteroscleromorpha</taxon>
        <taxon>Haplosclerida</taxon>
        <taxon>Niphatidae</taxon>
        <taxon>Amphimedon</taxon>
    </lineage>
</organism>
<dbReference type="Pfam" id="PF03221">
    <property type="entry name" value="HTH_Tnp_Tc5"/>
    <property type="match status" value="1"/>
</dbReference>
<dbReference type="SUPFAM" id="SSF46689">
    <property type="entry name" value="Homeodomain-like"/>
    <property type="match status" value="1"/>
</dbReference>
<dbReference type="InterPro" id="IPR006600">
    <property type="entry name" value="HTH_CenpB_DNA-bd_dom"/>
</dbReference>
<dbReference type="GO" id="GO:0003677">
    <property type="term" value="F:DNA binding"/>
    <property type="evidence" value="ECO:0007669"/>
    <property type="project" value="UniProtKB-KW"/>
</dbReference>
<feature type="domain" description="HTH CENPB-type" evidence="2">
    <location>
        <begin position="7"/>
        <end position="76"/>
    </location>
</feature>
<name>A0A1X7UKV3_AMPQE</name>
<evidence type="ECO:0000259" key="2">
    <source>
        <dbReference type="PROSITE" id="PS51253"/>
    </source>
</evidence>
<evidence type="ECO:0000256" key="1">
    <source>
        <dbReference type="ARBA" id="ARBA00023125"/>
    </source>
</evidence>
<dbReference type="OrthoDB" id="5977792at2759"/>
<dbReference type="EnsemblMetazoa" id="Aqu2.1.28124_001">
    <property type="protein sequence ID" value="Aqu2.1.28124_001"/>
    <property type="gene ID" value="Aqu2.1.28124"/>
</dbReference>
<dbReference type="InterPro" id="IPR009057">
    <property type="entry name" value="Homeodomain-like_sf"/>
</dbReference>